<dbReference type="PANTHER" id="PTHR24353">
    <property type="entry name" value="CYCLIC NUCLEOTIDE-DEPENDENT PROTEIN KINASE"/>
    <property type="match status" value="1"/>
</dbReference>
<dbReference type="AlphaFoldDB" id="A0A7S2DPZ0"/>
<dbReference type="GO" id="GO:0005952">
    <property type="term" value="C:cAMP-dependent protein kinase complex"/>
    <property type="evidence" value="ECO:0007669"/>
    <property type="project" value="TreeGrafter"/>
</dbReference>
<dbReference type="EMBL" id="HBGU01035730">
    <property type="protein sequence ID" value="CAD9460950.1"/>
    <property type="molecule type" value="Transcribed_RNA"/>
</dbReference>
<dbReference type="GO" id="GO:0004691">
    <property type="term" value="F:cAMP-dependent protein kinase activity"/>
    <property type="evidence" value="ECO:0007669"/>
    <property type="project" value="TreeGrafter"/>
</dbReference>
<feature type="region of interest" description="Disordered" evidence="6">
    <location>
        <begin position="470"/>
        <end position="501"/>
    </location>
</feature>
<dbReference type="PROSITE" id="PS50042">
    <property type="entry name" value="CNMP_BINDING_3"/>
    <property type="match status" value="1"/>
</dbReference>
<evidence type="ECO:0000256" key="4">
    <source>
        <dbReference type="ARBA" id="ARBA00022777"/>
    </source>
</evidence>
<dbReference type="PANTHER" id="PTHR24353:SF143">
    <property type="entry name" value="PROTEIN KINASE DOMAIN-CONTAINING PROTEIN"/>
    <property type="match status" value="1"/>
</dbReference>
<dbReference type="SMART" id="SM00220">
    <property type="entry name" value="S_TKc"/>
    <property type="match status" value="1"/>
</dbReference>
<accession>A0A7S2DPZ0</accession>
<keyword evidence="5" id="KW-0067">ATP-binding</keyword>
<proteinExistence type="predicted"/>
<protein>
    <recommendedName>
        <fullName evidence="10">cGMP-dependent protein kinase</fullName>
    </recommendedName>
</protein>
<dbReference type="GO" id="GO:0005524">
    <property type="term" value="F:ATP binding"/>
    <property type="evidence" value="ECO:0007669"/>
    <property type="project" value="UniProtKB-KW"/>
</dbReference>
<dbReference type="SUPFAM" id="SSF56112">
    <property type="entry name" value="Protein kinase-like (PK-like)"/>
    <property type="match status" value="1"/>
</dbReference>
<feature type="compositionally biased region" description="Basic and acidic residues" evidence="6">
    <location>
        <begin position="423"/>
        <end position="435"/>
    </location>
</feature>
<keyword evidence="3" id="KW-0547">Nucleotide-binding</keyword>
<dbReference type="InterPro" id="IPR000719">
    <property type="entry name" value="Prot_kinase_dom"/>
</dbReference>
<dbReference type="InterPro" id="IPR011009">
    <property type="entry name" value="Kinase-like_dom_sf"/>
</dbReference>
<dbReference type="Pfam" id="PF00069">
    <property type="entry name" value="Pkinase"/>
    <property type="match status" value="1"/>
</dbReference>
<evidence type="ECO:0000313" key="9">
    <source>
        <dbReference type="EMBL" id="CAD9460950.1"/>
    </source>
</evidence>
<feature type="region of interest" description="Disordered" evidence="6">
    <location>
        <begin position="404"/>
        <end position="455"/>
    </location>
</feature>
<evidence type="ECO:0000256" key="1">
    <source>
        <dbReference type="ARBA" id="ARBA00022527"/>
    </source>
</evidence>
<feature type="domain" description="Protein kinase" evidence="7">
    <location>
        <begin position="120"/>
        <end position="391"/>
    </location>
</feature>
<keyword evidence="4" id="KW-0418">Kinase</keyword>
<evidence type="ECO:0000256" key="3">
    <source>
        <dbReference type="ARBA" id="ARBA00022741"/>
    </source>
</evidence>
<keyword evidence="1" id="KW-0723">Serine/threonine-protein kinase</keyword>
<evidence type="ECO:0000256" key="2">
    <source>
        <dbReference type="ARBA" id="ARBA00022679"/>
    </source>
</evidence>
<dbReference type="InterPro" id="IPR000595">
    <property type="entry name" value="cNMP-bd_dom"/>
</dbReference>
<dbReference type="Gene3D" id="1.10.510.10">
    <property type="entry name" value="Transferase(Phosphotransferase) domain 1"/>
    <property type="match status" value="1"/>
</dbReference>
<keyword evidence="2" id="KW-0808">Transferase</keyword>
<reference evidence="9" key="1">
    <citation type="submission" date="2021-01" db="EMBL/GenBank/DDBJ databases">
        <authorList>
            <person name="Corre E."/>
            <person name="Pelletier E."/>
            <person name="Niang G."/>
            <person name="Scheremetjew M."/>
            <person name="Finn R."/>
            <person name="Kale V."/>
            <person name="Holt S."/>
            <person name="Cochrane G."/>
            <person name="Meng A."/>
            <person name="Brown T."/>
            <person name="Cohen L."/>
        </authorList>
    </citation>
    <scope>NUCLEOTIDE SEQUENCE</scope>
    <source>
        <strain evidence="9">UTEX LB 985</strain>
    </source>
</reference>
<dbReference type="Gene3D" id="3.30.200.20">
    <property type="entry name" value="Phosphorylase Kinase, domain 1"/>
    <property type="match status" value="1"/>
</dbReference>
<evidence type="ECO:0000256" key="6">
    <source>
        <dbReference type="SAM" id="MobiDB-lite"/>
    </source>
</evidence>
<dbReference type="PROSITE" id="PS50011">
    <property type="entry name" value="PROTEIN_KINASE_DOM"/>
    <property type="match status" value="1"/>
</dbReference>
<gene>
    <name evidence="9" type="ORF">CBRE1094_LOCUS19606</name>
</gene>
<evidence type="ECO:0000256" key="5">
    <source>
        <dbReference type="ARBA" id="ARBA00022840"/>
    </source>
</evidence>
<feature type="domain" description="Cyclic nucleotide-binding" evidence="8">
    <location>
        <begin position="1"/>
        <end position="78"/>
    </location>
</feature>
<sequence>MLFFVVTGSAHIQRLVATSGADVQGCSASQAMCGSYFAGDVIGARSILGGWKSEPASVVVRTKMLTLAMDRTVVASALPPDVVIALLSRTDELTISTSVALAAPVRFGSNAFDGEPRSVLKIERILARGTFGVVASAVHASTGVCYAVKRIEQSAMTLPTLQRQLLSERAALCNVAHPCVCRLFATHKNALALYLVMELCDGPELYDAIQAEGGLEEGRLVACASCIVAALGTLHERGWIYRDVKAENFVFMASGHLKLVDLGLARRMPASGRCFTVVGTCEYMAPEVIKQANGYNAGADWWGVGCLLYEMRYTRTPWLLNEHGVFDVQMSDTEVSRRILDVERPLEFPSAAPALSPVLASLVHDLLEHRPARRLGGGRSGSVAVRAHALFVDVDWAAVDAGTNKMPPASDATGSRGLGASVERSESTCEQRAKQEGGNGQDVNEVGDNDNIDTNLDPVSAQLMRFLKEKQASETSAPPLLSSGAERRQATSSSEVSLNRPFNISLASSSMVSSQVDSFWDGPEYEDAADAWDRQF</sequence>
<evidence type="ECO:0000259" key="7">
    <source>
        <dbReference type="PROSITE" id="PS50011"/>
    </source>
</evidence>
<evidence type="ECO:0000259" key="8">
    <source>
        <dbReference type="PROSITE" id="PS50042"/>
    </source>
</evidence>
<name>A0A7S2DPZ0_9EUKA</name>
<evidence type="ECO:0008006" key="10">
    <source>
        <dbReference type="Google" id="ProtNLM"/>
    </source>
</evidence>
<organism evidence="9">
    <name type="scientific">Haptolina brevifila</name>
    <dbReference type="NCBI Taxonomy" id="156173"/>
    <lineage>
        <taxon>Eukaryota</taxon>
        <taxon>Haptista</taxon>
        <taxon>Haptophyta</taxon>
        <taxon>Prymnesiophyceae</taxon>
        <taxon>Prymnesiales</taxon>
        <taxon>Prymnesiaceae</taxon>
        <taxon>Haptolina</taxon>
    </lineage>
</organism>
<feature type="compositionally biased region" description="Polar residues" evidence="6">
    <location>
        <begin position="490"/>
        <end position="501"/>
    </location>
</feature>